<gene>
    <name evidence="1" type="ORF">EKO04_009780</name>
</gene>
<dbReference type="EMBL" id="RZGK01000018">
    <property type="protein sequence ID" value="KAF9692602.1"/>
    <property type="molecule type" value="Genomic_DNA"/>
</dbReference>
<organism evidence="1 2">
    <name type="scientific">Ascochyta lentis</name>
    <dbReference type="NCBI Taxonomy" id="205686"/>
    <lineage>
        <taxon>Eukaryota</taxon>
        <taxon>Fungi</taxon>
        <taxon>Dikarya</taxon>
        <taxon>Ascomycota</taxon>
        <taxon>Pezizomycotina</taxon>
        <taxon>Dothideomycetes</taxon>
        <taxon>Pleosporomycetidae</taxon>
        <taxon>Pleosporales</taxon>
        <taxon>Pleosporineae</taxon>
        <taxon>Didymellaceae</taxon>
        <taxon>Ascochyta</taxon>
    </lineage>
</organism>
<comment type="caution">
    <text evidence="1">The sequence shown here is derived from an EMBL/GenBank/DDBJ whole genome shotgun (WGS) entry which is preliminary data.</text>
</comment>
<reference evidence="1" key="2">
    <citation type="submission" date="2020-09" db="EMBL/GenBank/DDBJ databases">
        <title>Reference genome assembly for Australian Ascochyta lentis isolate Al4.</title>
        <authorList>
            <person name="Lee R.C."/>
            <person name="Farfan-Caceres L.M."/>
            <person name="Debler J.W."/>
            <person name="Williams A.H."/>
            <person name="Henares B.M."/>
        </authorList>
    </citation>
    <scope>NUCLEOTIDE SEQUENCE</scope>
    <source>
        <strain evidence="1">Al4</strain>
    </source>
</reference>
<name>A0A8H7MGP9_9PLEO</name>
<protein>
    <submittedName>
        <fullName evidence="1">Uncharacterized protein</fullName>
    </submittedName>
</protein>
<proteinExistence type="predicted"/>
<evidence type="ECO:0000313" key="1">
    <source>
        <dbReference type="EMBL" id="KAF9692602.1"/>
    </source>
</evidence>
<keyword evidence="2" id="KW-1185">Reference proteome</keyword>
<dbReference type="Proteomes" id="UP000651452">
    <property type="component" value="Unassembled WGS sequence"/>
</dbReference>
<sequence length="281" mass="32789">MPTTFYDLPHEIRDQIFDAAWSLSPVPSLDCVPGVVRIVAQGHYSTKTTNWPGLRKDQRDFILPHWLLASKAFRNEGMECLRRCPVELHLYDDSDDFLRVPKPSAERWYQFATQLNVYVRLDTSVPQCYETQRVIFPQNAPYLLTLASELIAKGRTKHFKLTFQASFILTMGTSDWMTWSGIMMPRALRLYGLYQLWSLLPQLQTLEVIFREAHEVQNQDPEFVAARQEFHRSLQNEIEVLHSIGHGRMRLETKKFALDASHDFSHDGVAHTDWCFIFKLK</sequence>
<evidence type="ECO:0000313" key="2">
    <source>
        <dbReference type="Proteomes" id="UP000651452"/>
    </source>
</evidence>
<dbReference type="AlphaFoldDB" id="A0A8H7MGP9"/>
<reference evidence="1" key="1">
    <citation type="submission" date="2018-12" db="EMBL/GenBank/DDBJ databases">
        <authorList>
            <person name="Syme R.A."/>
            <person name="Farfan-Caceres L."/>
            <person name="Lichtenzveig J."/>
        </authorList>
    </citation>
    <scope>NUCLEOTIDE SEQUENCE</scope>
    <source>
        <strain evidence="1">Al4</strain>
    </source>
</reference>
<accession>A0A8H7MGP9</accession>
<dbReference type="OrthoDB" id="10474249at2759"/>